<reference evidence="1" key="2">
    <citation type="submission" date="2025-09" db="UniProtKB">
        <authorList>
            <consortium name="Ensembl"/>
        </authorList>
    </citation>
    <scope>IDENTIFICATION</scope>
</reference>
<name>A0A8C3HA84_CHRPI</name>
<dbReference type="Pfam" id="PF17670">
    <property type="entry name" value="DUF5530"/>
    <property type="match status" value="1"/>
</dbReference>
<dbReference type="Ensembl" id="ENSCPBT00000014000.1">
    <property type="protein sequence ID" value="ENSCPBP00000011709.1"/>
    <property type="gene ID" value="ENSCPBG00000008896.1"/>
</dbReference>
<dbReference type="PANTHER" id="PTHR31763:SF2">
    <property type="entry name" value="CHROMOSOME 1 OPEN READING FRAME 100"/>
    <property type="match status" value="1"/>
</dbReference>
<dbReference type="OMA" id="HIWLREF"/>
<protein>
    <submittedName>
        <fullName evidence="1">Uncharacterized protein</fullName>
    </submittedName>
</protein>
<dbReference type="InterPro" id="IPR037668">
    <property type="entry name" value="SPMIP3"/>
</dbReference>
<dbReference type="AlphaFoldDB" id="A0A8C3HA84"/>
<proteinExistence type="predicted"/>
<organism evidence="1 2">
    <name type="scientific">Chrysemys picta bellii</name>
    <name type="common">Western painted turtle</name>
    <name type="synonym">Emys bellii</name>
    <dbReference type="NCBI Taxonomy" id="8478"/>
    <lineage>
        <taxon>Eukaryota</taxon>
        <taxon>Metazoa</taxon>
        <taxon>Chordata</taxon>
        <taxon>Craniata</taxon>
        <taxon>Vertebrata</taxon>
        <taxon>Euteleostomi</taxon>
        <taxon>Archelosauria</taxon>
        <taxon>Testudinata</taxon>
        <taxon>Testudines</taxon>
        <taxon>Cryptodira</taxon>
        <taxon>Durocryptodira</taxon>
        <taxon>Testudinoidea</taxon>
        <taxon>Emydidae</taxon>
        <taxon>Chrysemys</taxon>
    </lineage>
</organism>
<dbReference type="GeneTree" id="ENSGT01000000216868"/>
<reference evidence="1" key="1">
    <citation type="submission" date="2025-08" db="UniProtKB">
        <authorList>
            <consortium name="Ensembl"/>
        </authorList>
    </citation>
    <scope>IDENTIFICATION</scope>
</reference>
<dbReference type="PANTHER" id="PTHR31763">
    <property type="entry name" value="HYPOTHETICAL PROTEIN LOC689766"/>
    <property type="match status" value="1"/>
</dbReference>
<dbReference type="Proteomes" id="UP000694380">
    <property type="component" value="Unplaced"/>
</dbReference>
<evidence type="ECO:0000313" key="2">
    <source>
        <dbReference type="Proteomes" id="UP000694380"/>
    </source>
</evidence>
<evidence type="ECO:0000313" key="1">
    <source>
        <dbReference type="Ensembl" id="ENSCPBP00000011709.1"/>
    </source>
</evidence>
<keyword evidence="2" id="KW-1185">Reference proteome</keyword>
<accession>A0A8C3HA84</accession>
<sequence>IRQGKDIQGFYPGQLGRVHKACILQNYLCLSFRPFIKLHPAPVQHEVETQYQHDFDNLTLQGHVLFQGTMKKAMNDWYKQTTYKEEFALPFYNMDHSPATTPVISGEHPQHPRPLGVLPCLTWL</sequence>